<evidence type="ECO:0000313" key="1">
    <source>
        <dbReference type="EMBL" id="KAI0060634.1"/>
    </source>
</evidence>
<dbReference type="Proteomes" id="UP000814140">
    <property type="component" value="Unassembled WGS sequence"/>
</dbReference>
<protein>
    <submittedName>
        <fullName evidence="1">Alpha/beta-hydrolase</fullName>
    </submittedName>
</protein>
<comment type="caution">
    <text evidence="1">The sequence shown here is derived from an EMBL/GenBank/DDBJ whole genome shotgun (WGS) entry which is preliminary data.</text>
</comment>
<reference evidence="1" key="2">
    <citation type="journal article" date="2022" name="New Phytol.">
        <title>Evolutionary transition to the ectomycorrhizal habit in the genomes of a hyperdiverse lineage of mushroom-forming fungi.</title>
        <authorList>
            <person name="Looney B."/>
            <person name="Miyauchi S."/>
            <person name="Morin E."/>
            <person name="Drula E."/>
            <person name="Courty P.E."/>
            <person name="Kohler A."/>
            <person name="Kuo A."/>
            <person name="LaButti K."/>
            <person name="Pangilinan J."/>
            <person name="Lipzen A."/>
            <person name="Riley R."/>
            <person name="Andreopoulos W."/>
            <person name="He G."/>
            <person name="Johnson J."/>
            <person name="Nolan M."/>
            <person name="Tritt A."/>
            <person name="Barry K.W."/>
            <person name="Grigoriev I.V."/>
            <person name="Nagy L.G."/>
            <person name="Hibbett D."/>
            <person name="Henrissat B."/>
            <person name="Matheny P.B."/>
            <person name="Labbe J."/>
            <person name="Martin F.M."/>
        </authorList>
    </citation>
    <scope>NUCLEOTIDE SEQUENCE</scope>
    <source>
        <strain evidence="1">HHB10654</strain>
    </source>
</reference>
<evidence type="ECO:0000313" key="2">
    <source>
        <dbReference type="Proteomes" id="UP000814140"/>
    </source>
</evidence>
<sequence length="360" mass="39795">MSTDKQHYPQVSWMERFKQVLDILQLPYYVVAGLFSDANKGRSWRRSASDSVMRFVSSRGWSIGMFGIKAGATSAIYETWTRKNGLEVLTDEIGEGAKLHWIGSRRYDRVLLYFHGGGLCFPVDADNQLGFLLALQRELQQSTEGVGFVFLEHSFTPQFSFPTQLRQANAALIHLLTNGVSPSRLLICGDSSGANLACQLFSHVLHPLPKISPAPPLGTPFLGAVFISPWISFTPPSSGQKDLLAPQFFEFMAAQLLPGIEDAERPYVEPSIAGDAWWEGLGSVVTRILATAGEVECQHDNIVRFVDGPVRKQVPHTTLVVEKNGVHEEMLFAFGAGEGGQSEEYWALVKWTSDAFNTAK</sequence>
<keyword evidence="2" id="KW-1185">Reference proteome</keyword>
<dbReference type="EMBL" id="MU277217">
    <property type="protein sequence ID" value="KAI0060634.1"/>
    <property type="molecule type" value="Genomic_DNA"/>
</dbReference>
<reference evidence="1" key="1">
    <citation type="submission" date="2021-03" db="EMBL/GenBank/DDBJ databases">
        <authorList>
            <consortium name="DOE Joint Genome Institute"/>
            <person name="Ahrendt S."/>
            <person name="Looney B.P."/>
            <person name="Miyauchi S."/>
            <person name="Morin E."/>
            <person name="Drula E."/>
            <person name="Courty P.E."/>
            <person name="Chicoki N."/>
            <person name="Fauchery L."/>
            <person name="Kohler A."/>
            <person name="Kuo A."/>
            <person name="Labutti K."/>
            <person name="Pangilinan J."/>
            <person name="Lipzen A."/>
            <person name="Riley R."/>
            <person name="Andreopoulos W."/>
            <person name="He G."/>
            <person name="Johnson J."/>
            <person name="Barry K.W."/>
            <person name="Grigoriev I.V."/>
            <person name="Nagy L."/>
            <person name="Hibbett D."/>
            <person name="Henrissat B."/>
            <person name="Matheny P.B."/>
            <person name="Labbe J."/>
            <person name="Martin F."/>
        </authorList>
    </citation>
    <scope>NUCLEOTIDE SEQUENCE</scope>
    <source>
        <strain evidence="1">HHB10654</strain>
    </source>
</reference>
<name>A0ACB8SVY1_9AGAM</name>
<gene>
    <name evidence="1" type="ORF">BV25DRAFT_1917471</name>
</gene>
<organism evidence="1 2">
    <name type="scientific">Artomyces pyxidatus</name>
    <dbReference type="NCBI Taxonomy" id="48021"/>
    <lineage>
        <taxon>Eukaryota</taxon>
        <taxon>Fungi</taxon>
        <taxon>Dikarya</taxon>
        <taxon>Basidiomycota</taxon>
        <taxon>Agaricomycotina</taxon>
        <taxon>Agaricomycetes</taxon>
        <taxon>Russulales</taxon>
        <taxon>Auriscalpiaceae</taxon>
        <taxon>Artomyces</taxon>
    </lineage>
</organism>
<accession>A0ACB8SVY1</accession>
<proteinExistence type="predicted"/>